<feature type="chain" id="PRO_5031320240" evidence="2">
    <location>
        <begin position="24"/>
        <end position="325"/>
    </location>
</feature>
<dbReference type="InterPro" id="IPR035940">
    <property type="entry name" value="CAP_sf"/>
</dbReference>
<evidence type="ECO:0000256" key="2">
    <source>
        <dbReference type="SAM" id="SignalP"/>
    </source>
</evidence>
<dbReference type="Gene3D" id="3.40.33.10">
    <property type="entry name" value="CAP"/>
    <property type="match status" value="1"/>
</dbReference>
<feature type="signal peptide" evidence="2">
    <location>
        <begin position="1"/>
        <end position="23"/>
    </location>
</feature>
<dbReference type="PANTHER" id="PTHR31157:SF1">
    <property type="entry name" value="SCP DOMAIN-CONTAINING PROTEIN"/>
    <property type="match status" value="1"/>
</dbReference>
<dbReference type="InterPro" id="IPR014044">
    <property type="entry name" value="CAP_dom"/>
</dbReference>
<evidence type="ECO:0000256" key="1">
    <source>
        <dbReference type="SAM" id="MobiDB-lite"/>
    </source>
</evidence>
<organism evidence="4 5">
    <name type="scientific">Telluria aromaticivorans</name>
    <dbReference type="NCBI Taxonomy" id="2725995"/>
    <lineage>
        <taxon>Bacteria</taxon>
        <taxon>Pseudomonadati</taxon>
        <taxon>Pseudomonadota</taxon>
        <taxon>Betaproteobacteria</taxon>
        <taxon>Burkholderiales</taxon>
        <taxon>Oxalobacteraceae</taxon>
        <taxon>Telluria group</taxon>
        <taxon>Telluria</taxon>
    </lineage>
</organism>
<keyword evidence="2" id="KW-0732">Signal</keyword>
<name>A0A7Y2K345_9BURK</name>
<dbReference type="PANTHER" id="PTHR31157">
    <property type="entry name" value="SCP DOMAIN-CONTAINING PROTEIN"/>
    <property type="match status" value="1"/>
</dbReference>
<dbReference type="CDD" id="cd05379">
    <property type="entry name" value="CAP_bacterial"/>
    <property type="match status" value="1"/>
</dbReference>
<evidence type="ECO:0000313" key="5">
    <source>
        <dbReference type="Proteomes" id="UP000533905"/>
    </source>
</evidence>
<dbReference type="RefSeq" id="WP_171088519.1">
    <property type="nucleotide sequence ID" value="NZ_JABAIV010000013.1"/>
</dbReference>
<evidence type="ECO:0000313" key="4">
    <source>
        <dbReference type="EMBL" id="NNG25732.1"/>
    </source>
</evidence>
<reference evidence="4 5" key="1">
    <citation type="submission" date="2020-04" db="EMBL/GenBank/DDBJ databases">
        <title>Massilia sp. nov., a cold adapted bacteria isolated from Arctic soil.</title>
        <authorList>
            <person name="Son J."/>
            <person name="Ka J.-O."/>
        </authorList>
    </citation>
    <scope>NUCLEOTIDE SEQUENCE [LARGE SCALE GENOMIC DNA]</scope>
    <source>
        <strain evidence="4 5">ML15P13</strain>
    </source>
</reference>
<feature type="region of interest" description="Disordered" evidence="1">
    <location>
        <begin position="26"/>
        <end position="60"/>
    </location>
</feature>
<feature type="domain" description="SCP" evidence="3">
    <location>
        <begin position="76"/>
        <end position="200"/>
    </location>
</feature>
<dbReference type="Proteomes" id="UP000533905">
    <property type="component" value="Unassembled WGS sequence"/>
</dbReference>
<protein>
    <submittedName>
        <fullName evidence="4">CAP domain-containing protein</fullName>
    </submittedName>
</protein>
<keyword evidence="5" id="KW-1185">Reference proteome</keyword>
<comment type="caution">
    <text evidence="4">The sequence shown here is derived from an EMBL/GenBank/DDBJ whole genome shotgun (WGS) entry which is preliminary data.</text>
</comment>
<dbReference type="AlphaFoldDB" id="A0A7Y2K345"/>
<accession>A0A7Y2K345</accession>
<gene>
    <name evidence="4" type="ORF">HGB41_22360</name>
</gene>
<evidence type="ECO:0000259" key="3">
    <source>
        <dbReference type="Pfam" id="PF00188"/>
    </source>
</evidence>
<proteinExistence type="predicted"/>
<sequence length="325" mass="33949">MSYMPRRSLIAAFVAALSLTACGGGSSDSPSPVAATPEAIAPVTGTGTGGGTGSFAPDANAPVQTNNIALDGRNWINYRRTQAGVPVVTENAQINNAALGHSEYLRTNNLMSHDQVAGRPGFTGATLRERLSAAGYTIPASGYAYGEVISGSTNGNGFFMAEELITAIYHRFVMFEPKFREIGTGAATSSSRYSYFTADFTTRDGFGPGIGANAVVTWPFGGQAGVTPNFLSDSEEPDPVANINEVGYPVSVHANIDAQVAMQAFTVRPRGGANLQVQVVYPTGARTAVAIVPLAPLKANTTYEASFSGTVNGAPVTRDWSFTTR</sequence>
<dbReference type="SUPFAM" id="SSF55797">
    <property type="entry name" value="PR-1-like"/>
    <property type="match status" value="1"/>
</dbReference>
<dbReference type="PROSITE" id="PS51257">
    <property type="entry name" value="PROKAR_LIPOPROTEIN"/>
    <property type="match status" value="1"/>
</dbReference>
<dbReference type="EMBL" id="JABAIV010000013">
    <property type="protein sequence ID" value="NNG25732.1"/>
    <property type="molecule type" value="Genomic_DNA"/>
</dbReference>
<dbReference type="Pfam" id="PF00188">
    <property type="entry name" value="CAP"/>
    <property type="match status" value="1"/>
</dbReference>